<evidence type="ECO:0000313" key="3">
    <source>
        <dbReference type="Proteomes" id="UP001501676"/>
    </source>
</evidence>
<dbReference type="InterPro" id="IPR008928">
    <property type="entry name" value="6-hairpin_glycosidase_sf"/>
</dbReference>
<evidence type="ECO:0000313" key="2">
    <source>
        <dbReference type="EMBL" id="GAA3388306.1"/>
    </source>
</evidence>
<sequence>MTEHSSAERHRLRDADRPGSHWRRWGPYLSERQWGTVREDYSANGDAWSYVTHEQSRSRAYRWGEDGIAGVSDDEQQLCFSLALWNGRDPILKERLFGLTNAEGNHGEDVKEYYFYVDSTPTHSYMRYLYKYPQAAYPYTELVATNRSRGRGDFEYELLDTGVFEESRYYDVEVEYAKAAEEDLLVRITVHNRGPEAATLQVLPTLLFRNTWSWTSGQKRPQLAEMPGPPGTVRVAADHPRLGRRWLTCAGSVPLLFTENESNTERLFGTPNTSLYVKDGIDRYVVRGQHGAVNPAQRGTKAAAQYVLDVPAGGSATIRLRLSDSNGGAGAPGGRVGGPFGTEFDALVDTRRAECDEFYDELYPPSTSVEERLVIRQALAGLLWNKQYYHFDVETWLTEHGFDPVAQNAPIRNREWPHLLSGHVVSMPDKWEYPWFAAWDLAFHAVAFALVDVGFAKQQMDLLLRRFHLHPNGQIPAYEWNFSDVNPPVHAWATLFVYQVEKGRTGHGDRAWLENAFHKLAKNFTWWVNRKDVDGNNVFQGGFLGLDNIGVFDRSAPLPTGGQLDQADGTAWMALFAQSMMAIAIELGRDNPVYLEEAETFFEHFAWIAAAMNHVGADRVSMWDEDDGFFYDVLRRPDGSAERLSVRSMVGLLPLTAATVLPGDLRTEFPELVDRAHDFLRRHPEILATVAPSTIVGLEDRMLFALLDEERLRRVLAKMLDEDEFLSQYGIRSLSRFHAQHPYHVDVHGDDYGVGYLPAESDSGMFGGNSNWRGPIWFPVNALVIRALLNIYTFYGDEFTVECPTGSGRKMTLFEVAEDLAGRLTSIFLPDAHGRRPVYGGQRRFQEDPHWHDLLLFYEYFHGDNGAGLGASHQTGWTGLVALFAGLFKNLDPGELRAEGAVAAYRAFSTLRTQAPTP</sequence>
<evidence type="ECO:0000259" key="1">
    <source>
        <dbReference type="Pfam" id="PF22422"/>
    </source>
</evidence>
<feature type="domain" description="Mannosylglycerate hydrolase MGH1-like glycoside hydrolase" evidence="1">
    <location>
        <begin position="703"/>
        <end position="875"/>
    </location>
</feature>
<dbReference type="SUPFAM" id="SSF48208">
    <property type="entry name" value="Six-hairpin glycosidases"/>
    <property type="match status" value="1"/>
</dbReference>
<organism evidence="2 3">
    <name type="scientific">Cryptosporangium minutisporangium</name>
    <dbReference type="NCBI Taxonomy" id="113569"/>
    <lineage>
        <taxon>Bacteria</taxon>
        <taxon>Bacillati</taxon>
        <taxon>Actinomycetota</taxon>
        <taxon>Actinomycetes</taxon>
        <taxon>Cryptosporangiales</taxon>
        <taxon>Cryptosporangiaceae</taxon>
        <taxon>Cryptosporangium</taxon>
    </lineage>
</organism>
<gene>
    <name evidence="2" type="ORF">GCM10020369_33970</name>
</gene>
<name>A0ABP6SYW9_9ACTN</name>
<dbReference type="InterPro" id="IPR054491">
    <property type="entry name" value="MGH1-like_GH"/>
</dbReference>
<dbReference type="InterPro" id="IPR012341">
    <property type="entry name" value="6hp_glycosidase-like_sf"/>
</dbReference>
<protein>
    <submittedName>
        <fullName evidence="2">Glucosidase</fullName>
    </submittedName>
</protein>
<dbReference type="PANTHER" id="PTHR10412">
    <property type="entry name" value="MANNOSYL-OLIGOSACCHARIDE GLUCOSIDASE"/>
    <property type="match status" value="1"/>
</dbReference>
<dbReference type="Gene3D" id="1.50.10.10">
    <property type="match status" value="2"/>
</dbReference>
<reference evidence="3" key="1">
    <citation type="journal article" date="2019" name="Int. J. Syst. Evol. Microbiol.">
        <title>The Global Catalogue of Microorganisms (GCM) 10K type strain sequencing project: providing services to taxonomists for standard genome sequencing and annotation.</title>
        <authorList>
            <consortium name="The Broad Institute Genomics Platform"/>
            <consortium name="The Broad Institute Genome Sequencing Center for Infectious Disease"/>
            <person name="Wu L."/>
            <person name="Ma J."/>
        </authorList>
    </citation>
    <scope>NUCLEOTIDE SEQUENCE [LARGE SCALE GENOMIC DNA]</scope>
    <source>
        <strain evidence="3">JCM 9458</strain>
    </source>
</reference>
<dbReference type="PANTHER" id="PTHR10412:SF10">
    <property type="entry name" value="GLYCOSYL HYDROLASE FAMILY 63 C-TERMINAL DOMAIN-CONTAINING PROTEIN"/>
    <property type="match status" value="1"/>
</dbReference>
<feature type="domain" description="Mannosylglycerate hydrolase MGH1-like glycoside hydrolase" evidence="1">
    <location>
        <begin position="433"/>
        <end position="537"/>
    </location>
</feature>
<dbReference type="EMBL" id="BAAAYN010000023">
    <property type="protein sequence ID" value="GAA3388306.1"/>
    <property type="molecule type" value="Genomic_DNA"/>
</dbReference>
<accession>A0ABP6SYW9</accession>
<dbReference type="Pfam" id="PF22422">
    <property type="entry name" value="MGH1-like_GH"/>
    <property type="match status" value="2"/>
</dbReference>
<proteinExistence type="predicted"/>
<keyword evidence="3" id="KW-1185">Reference proteome</keyword>
<comment type="caution">
    <text evidence="2">The sequence shown here is derived from an EMBL/GenBank/DDBJ whole genome shotgun (WGS) entry which is preliminary data.</text>
</comment>
<dbReference type="InterPro" id="IPR004888">
    <property type="entry name" value="Glycoside_hydrolase_63"/>
</dbReference>
<dbReference type="Proteomes" id="UP001501676">
    <property type="component" value="Unassembled WGS sequence"/>
</dbReference>